<reference evidence="4 5" key="1">
    <citation type="submission" date="2019-07" db="EMBL/GenBank/DDBJ databases">
        <title>Venturia inaequalis Genome Resource.</title>
        <authorList>
            <person name="Lichtner F.J."/>
        </authorList>
    </citation>
    <scope>NUCLEOTIDE SEQUENCE [LARGE SCALE GENOMIC DNA]</scope>
    <source>
        <strain evidence="4 5">DMI_063113</strain>
    </source>
</reference>
<gene>
    <name evidence="4" type="ORF">EG327_004259</name>
</gene>
<keyword evidence="1" id="KW-0677">Repeat</keyword>
<proteinExistence type="predicted"/>
<dbReference type="PANTHER" id="PTHR24198:SF165">
    <property type="entry name" value="ANKYRIN REPEAT-CONTAINING PROTEIN-RELATED"/>
    <property type="match status" value="1"/>
</dbReference>
<dbReference type="InterPro" id="IPR002110">
    <property type="entry name" value="Ankyrin_rpt"/>
</dbReference>
<evidence type="ECO:0000313" key="5">
    <source>
        <dbReference type="Proteomes" id="UP000490939"/>
    </source>
</evidence>
<dbReference type="SUPFAM" id="SSF48403">
    <property type="entry name" value="Ankyrin repeat"/>
    <property type="match status" value="1"/>
</dbReference>
<evidence type="ECO:0000313" key="4">
    <source>
        <dbReference type="EMBL" id="KAE9986554.1"/>
    </source>
</evidence>
<keyword evidence="2 3" id="KW-0040">ANK repeat</keyword>
<dbReference type="Pfam" id="PF12796">
    <property type="entry name" value="Ank_2"/>
    <property type="match status" value="2"/>
</dbReference>
<feature type="repeat" description="ANK" evidence="3">
    <location>
        <begin position="217"/>
        <end position="249"/>
    </location>
</feature>
<evidence type="ECO:0000256" key="2">
    <source>
        <dbReference type="ARBA" id="ARBA00023043"/>
    </source>
</evidence>
<comment type="caution">
    <text evidence="4">The sequence shown here is derived from an EMBL/GenBank/DDBJ whole genome shotgun (WGS) entry which is preliminary data.</text>
</comment>
<evidence type="ECO:0008006" key="6">
    <source>
        <dbReference type="Google" id="ProtNLM"/>
    </source>
</evidence>
<dbReference type="Gene3D" id="1.25.40.20">
    <property type="entry name" value="Ankyrin repeat-containing domain"/>
    <property type="match status" value="2"/>
</dbReference>
<sequence length="287" mass="31277">MPNNTPYKAFRWACEEGSGSVVQWLLPKIKNIDSVIDTDFRAALSGLTGLHRASQAGHTDVVRLLLQQGANIEAVAGSGRMTPLMLAASNGKHEVVHELLAHGAETLPRTAYSESALYHAIKKGHEDCVRAILESPSEIDVWHTQGAKELDKACRVNNPVVIGLLLEKGAKFPMRQKNAAELYDTSLDYLHRVSRDNNLAIVLVLLENGVDVNGVSSSGTALSAAAKAGHADMVQLLIKQGARLNFKGESSHTPLEKAQKYKHHEVARILKESDQSARNRSLTQDIK</sequence>
<dbReference type="PANTHER" id="PTHR24198">
    <property type="entry name" value="ANKYRIN REPEAT AND PROTEIN KINASE DOMAIN-CONTAINING PROTEIN"/>
    <property type="match status" value="1"/>
</dbReference>
<dbReference type="AlphaFoldDB" id="A0A8H3VGK9"/>
<organism evidence="4 5">
    <name type="scientific">Venturia inaequalis</name>
    <name type="common">Apple scab fungus</name>
    <dbReference type="NCBI Taxonomy" id="5025"/>
    <lineage>
        <taxon>Eukaryota</taxon>
        <taxon>Fungi</taxon>
        <taxon>Dikarya</taxon>
        <taxon>Ascomycota</taxon>
        <taxon>Pezizomycotina</taxon>
        <taxon>Dothideomycetes</taxon>
        <taxon>Pleosporomycetidae</taxon>
        <taxon>Venturiales</taxon>
        <taxon>Venturiaceae</taxon>
        <taxon>Venturia</taxon>
    </lineage>
</organism>
<dbReference type="PRINTS" id="PR01415">
    <property type="entry name" value="ANKYRIN"/>
</dbReference>
<feature type="repeat" description="ANK" evidence="3">
    <location>
        <begin position="45"/>
        <end position="77"/>
    </location>
</feature>
<accession>A0A8H3VGK9</accession>
<dbReference type="SMART" id="SM00248">
    <property type="entry name" value="ANK"/>
    <property type="match status" value="8"/>
</dbReference>
<dbReference type="PROSITE" id="PS50297">
    <property type="entry name" value="ANK_REP_REGION"/>
    <property type="match status" value="3"/>
</dbReference>
<feature type="repeat" description="ANK" evidence="3">
    <location>
        <begin position="79"/>
        <end position="111"/>
    </location>
</feature>
<dbReference type="Proteomes" id="UP000490939">
    <property type="component" value="Unassembled WGS sequence"/>
</dbReference>
<protein>
    <recommendedName>
        <fullName evidence="6">Ankyrin repeat protein</fullName>
    </recommendedName>
</protein>
<evidence type="ECO:0000256" key="3">
    <source>
        <dbReference type="PROSITE-ProRule" id="PRU00023"/>
    </source>
</evidence>
<dbReference type="PROSITE" id="PS50088">
    <property type="entry name" value="ANK_REPEAT"/>
    <property type="match status" value="3"/>
</dbReference>
<dbReference type="InterPro" id="IPR036770">
    <property type="entry name" value="Ankyrin_rpt-contain_sf"/>
</dbReference>
<evidence type="ECO:0000256" key="1">
    <source>
        <dbReference type="ARBA" id="ARBA00022737"/>
    </source>
</evidence>
<name>A0A8H3VGK9_VENIN</name>
<dbReference type="EMBL" id="WNWR01000256">
    <property type="protein sequence ID" value="KAE9986554.1"/>
    <property type="molecule type" value="Genomic_DNA"/>
</dbReference>
<keyword evidence="5" id="KW-1185">Reference proteome</keyword>